<dbReference type="Proteomes" id="UP000583127">
    <property type="component" value="Unassembled WGS sequence"/>
</dbReference>
<evidence type="ECO:0000256" key="5">
    <source>
        <dbReference type="ARBA" id="ARBA00022519"/>
    </source>
</evidence>
<comment type="similarity">
    <text evidence="2 9">Belongs to the resistance-nodulation-cell division (RND) (TC 2.A.6) family.</text>
</comment>
<keyword evidence="7 9" id="KW-1133">Transmembrane helix</keyword>
<dbReference type="FunFam" id="1.20.1640.10:FF:000001">
    <property type="entry name" value="Efflux pump membrane transporter"/>
    <property type="match status" value="1"/>
</dbReference>
<sequence>MNRFFVARPVFAWVIALFTVLFGAIALALLPVEQYPDVAPPSLSITAAFSGADARTLERTVTSIIEDEMNGIENFLYMSSTSRSNGTMQITVVLKPGTNLDIARTQVQDRLSRVEPRLPLEVRQVGVRVTKASSGFLMLLALQATDGTTSAVAMGNFASNNIVNELRRIDGVGDVQLFGSSYAMRIWLDPRKLTGFGLSASEVLQAIQEQNSQTAGGGLGDQPIAPGSEFTAQIVTQSRFSTPEQFREIIVRANPDGSTVRVGDVARVELGNDSYGNRLTVNGKQSAGIAIQLASGANALAVANAVRKRMTELQSTFPRGVTWTVPFDTTPFITTSVHGVIRTMVEALLLVTVVVFLFLQDWRATLVPTIVVPIALIGTCAGLYLFGLSINILSLFGMVVAIGILNDDAIVVVENVARIMREEGLSAPRATVKAIGQISGAAIASTLVLVAVFIPMAFFPGSTGGIYRQFSVTLAVSITLSTLLALTLGAAMCAALLRSENAADARPKNAAARWLQRVFDGFNRGLDSGTVRYIRGVDSMLGSPLRWLLVFVAACAITAFFFMRLPTGFLPTEDQGHIFVTYTGAPGSTEQRTQHAIDQVEAFLRQQPQVRNIASVTGFSFFGQGQSAALSFVDLKPWDERTGAANSASALVRRANAAFQQIPEAIIFALDPPPIPSLGNATGFTMKIQDRSGVGGDALQQAARRMMIEASQSPLLAGVRAEGMPEAPQLYVEIDRVKARALGLQIGQVNQALALTFGSNYVNDFVFEGNVLRVLLQADAEHRMRADDVTSLRLRNNQGEMVPFSAFTRVRWISGPQQLERYNGFPSATLSGQAAPGRSSGAAIAEMERIASHVLTGNLTYEWTGTAFEEKQASGQIGMLLGLSLVVVFLLLAALYESWAIPVAVLLIIPFGVIGAVLLTMLRGLSADVYFNIGLVTIIGLAAKNAILIVEFAIKEQSEGKDALTAAKNGAQQRLRPILMTSVTFVLGMLPLVIATGAGAASRRAVGTGVMGSMLTATLFGIFFTPLFYVSARRWLSRKKRSIDLDDDLPPLASGSGSGSGSGESGGGRRDA</sequence>
<evidence type="ECO:0000256" key="4">
    <source>
        <dbReference type="ARBA" id="ARBA00022475"/>
    </source>
</evidence>
<dbReference type="InterPro" id="IPR001036">
    <property type="entry name" value="Acrflvin-R"/>
</dbReference>
<dbReference type="GO" id="GO:0009636">
    <property type="term" value="P:response to toxic substance"/>
    <property type="evidence" value="ECO:0007669"/>
    <property type="project" value="UniProtKB-ARBA"/>
</dbReference>
<dbReference type="Gene3D" id="3.30.70.1430">
    <property type="entry name" value="Multidrug efflux transporter AcrB pore domain"/>
    <property type="match status" value="2"/>
</dbReference>
<feature type="transmembrane region" description="Helical" evidence="9">
    <location>
        <begin position="366"/>
        <end position="386"/>
    </location>
</feature>
<dbReference type="RefSeq" id="WP_169500464.1">
    <property type="nucleotide sequence ID" value="NZ_JABBFZ010000020.1"/>
</dbReference>
<dbReference type="FunFam" id="3.30.70.1430:FF:000001">
    <property type="entry name" value="Efflux pump membrane transporter"/>
    <property type="match status" value="1"/>
</dbReference>
<evidence type="ECO:0000256" key="7">
    <source>
        <dbReference type="ARBA" id="ARBA00022989"/>
    </source>
</evidence>
<dbReference type="PANTHER" id="PTHR32063:SF13">
    <property type="entry name" value="MULTIDRUG EFFLUX PUMP SUBUNIT ACRB-RELATED"/>
    <property type="match status" value="1"/>
</dbReference>
<gene>
    <name evidence="11" type="ORF">HHL14_26040</name>
</gene>
<evidence type="ECO:0000256" key="2">
    <source>
        <dbReference type="ARBA" id="ARBA00010942"/>
    </source>
</evidence>
<dbReference type="Gene3D" id="1.20.1640.10">
    <property type="entry name" value="Multidrug efflux transporter AcrB transmembrane domain"/>
    <property type="match status" value="2"/>
</dbReference>
<feature type="region of interest" description="Disordered" evidence="10">
    <location>
        <begin position="1045"/>
        <end position="1072"/>
    </location>
</feature>
<keyword evidence="3 9" id="KW-0813">Transport</keyword>
<evidence type="ECO:0000256" key="6">
    <source>
        <dbReference type="ARBA" id="ARBA00022692"/>
    </source>
</evidence>
<feature type="transmembrane region" description="Helical" evidence="9">
    <location>
        <begin position="392"/>
        <end position="413"/>
    </location>
</feature>
<keyword evidence="8 9" id="KW-0472">Membrane</keyword>
<dbReference type="EMBL" id="JABBFZ010000020">
    <property type="protein sequence ID" value="NML34278.1"/>
    <property type="molecule type" value="Genomic_DNA"/>
</dbReference>
<dbReference type="GO" id="GO:0042910">
    <property type="term" value="F:xenobiotic transmembrane transporter activity"/>
    <property type="evidence" value="ECO:0007669"/>
    <property type="project" value="TreeGrafter"/>
</dbReference>
<dbReference type="Gene3D" id="3.30.70.1440">
    <property type="entry name" value="Multidrug efflux transporter AcrB pore domain"/>
    <property type="match status" value="1"/>
</dbReference>
<feature type="transmembrane region" description="Helical" evidence="9">
    <location>
        <begin position="434"/>
        <end position="458"/>
    </location>
</feature>
<dbReference type="Gene3D" id="3.30.2090.10">
    <property type="entry name" value="Multidrug efflux transporter AcrB TolC docking domain, DN and DC subdomains"/>
    <property type="match status" value="2"/>
</dbReference>
<dbReference type="InterPro" id="IPR004764">
    <property type="entry name" value="MdtF-like"/>
</dbReference>
<feature type="transmembrane region" description="Helical" evidence="9">
    <location>
        <begin position="975"/>
        <end position="998"/>
    </location>
</feature>
<dbReference type="AlphaFoldDB" id="A0A7Y0FFL2"/>
<dbReference type="SUPFAM" id="SSF82693">
    <property type="entry name" value="Multidrug efflux transporter AcrB pore domain, PN1, PN2, PC1 and PC2 subdomains"/>
    <property type="match status" value="3"/>
</dbReference>
<dbReference type="GO" id="GO:0015562">
    <property type="term" value="F:efflux transmembrane transporter activity"/>
    <property type="evidence" value="ECO:0007669"/>
    <property type="project" value="InterPro"/>
</dbReference>
<comment type="caution">
    <text evidence="9">Lacks conserved residue(s) required for the propagation of feature annotation.</text>
</comment>
<dbReference type="PRINTS" id="PR00702">
    <property type="entry name" value="ACRIFLAVINRP"/>
</dbReference>
<feature type="transmembrane region" description="Helical" evidence="9">
    <location>
        <begin position="903"/>
        <end position="923"/>
    </location>
</feature>
<evidence type="ECO:0000256" key="10">
    <source>
        <dbReference type="SAM" id="MobiDB-lite"/>
    </source>
</evidence>
<accession>A0A7Y0FFL2</accession>
<feature type="transmembrane region" description="Helical" evidence="9">
    <location>
        <begin position="877"/>
        <end position="896"/>
    </location>
</feature>
<feature type="transmembrane region" description="Helical" evidence="9">
    <location>
        <begin position="929"/>
        <end position="954"/>
    </location>
</feature>
<organism evidence="11 12">
    <name type="scientific">Paraburkholderia antibiotica</name>
    <dbReference type="NCBI Taxonomy" id="2728839"/>
    <lineage>
        <taxon>Bacteria</taxon>
        <taxon>Pseudomonadati</taxon>
        <taxon>Pseudomonadota</taxon>
        <taxon>Betaproteobacteria</taxon>
        <taxon>Burkholderiales</taxon>
        <taxon>Burkholderiaceae</taxon>
        <taxon>Paraburkholderia</taxon>
    </lineage>
</organism>
<dbReference type="NCBIfam" id="TIGR00915">
    <property type="entry name" value="2A0602"/>
    <property type="match status" value="1"/>
</dbReference>
<comment type="subcellular location">
    <subcellularLocation>
        <location evidence="1 9">Cell inner membrane</location>
        <topology evidence="1 9">Multi-pass membrane protein</topology>
    </subcellularLocation>
</comment>
<name>A0A7Y0FFL2_9BURK</name>
<dbReference type="PANTHER" id="PTHR32063">
    <property type="match status" value="1"/>
</dbReference>
<evidence type="ECO:0000256" key="1">
    <source>
        <dbReference type="ARBA" id="ARBA00004429"/>
    </source>
</evidence>
<feature type="transmembrane region" description="Helical" evidence="9">
    <location>
        <begin position="545"/>
        <end position="563"/>
    </location>
</feature>
<feature type="transmembrane region" description="Helical" evidence="9">
    <location>
        <begin position="470"/>
        <end position="497"/>
    </location>
</feature>
<dbReference type="Pfam" id="PF00873">
    <property type="entry name" value="ACR_tran"/>
    <property type="match status" value="1"/>
</dbReference>
<reference evidence="11 12" key="1">
    <citation type="submission" date="2020-04" db="EMBL/GenBank/DDBJ databases">
        <title>Paraburkholderia sp. G-4-1-8 isolated from soil.</title>
        <authorList>
            <person name="Dahal R.H."/>
        </authorList>
    </citation>
    <scope>NUCLEOTIDE SEQUENCE [LARGE SCALE GENOMIC DNA]</scope>
    <source>
        <strain evidence="11 12">G-4-1-8</strain>
    </source>
</reference>
<dbReference type="GO" id="GO:0005886">
    <property type="term" value="C:plasma membrane"/>
    <property type="evidence" value="ECO:0007669"/>
    <property type="project" value="UniProtKB-SubCell"/>
</dbReference>
<keyword evidence="4" id="KW-1003">Cell membrane</keyword>
<feature type="transmembrane region" description="Helical" evidence="9">
    <location>
        <begin position="339"/>
        <end position="359"/>
    </location>
</feature>
<keyword evidence="6 9" id="KW-0812">Transmembrane</keyword>
<feature type="transmembrane region" description="Helical" evidence="9">
    <location>
        <begin position="1010"/>
        <end position="1032"/>
    </location>
</feature>
<keyword evidence="12" id="KW-1185">Reference proteome</keyword>
<dbReference type="Gene3D" id="3.30.70.1320">
    <property type="entry name" value="Multidrug efflux transporter AcrB pore domain like"/>
    <property type="match status" value="1"/>
</dbReference>
<comment type="caution">
    <text evidence="11">The sequence shown here is derived from an EMBL/GenBank/DDBJ whole genome shotgun (WGS) entry which is preliminary data.</text>
</comment>
<proteinExistence type="inferred from homology"/>
<evidence type="ECO:0000313" key="12">
    <source>
        <dbReference type="Proteomes" id="UP000583127"/>
    </source>
</evidence>
<evidence type="ECO:0000256" key="9">
    <source>
        <dbReference type="RuleBase" id="RU364070"/>
    </source>
</evidence>
<dbReference type="SUPFAM" id="SSF82714">
    <property type="entry name" value="Multidrug efflux transporter AcrB TolC docking domain, DN and DC subdomains"/>
    <property type="match status" value="2"/>
</dbReference>
<evidence type="ECO:0000256" key="3">
    <source>
        <dbReference type="ARBA" id="ARBA00022448"/>
    </source>
</evidence>
<protein>
    <recommendedName>
        <fullName evidence="9">Efflux pump membrane transporter</fullName>
    </recommendedName>
</protein>
<evidence type="ECO:0000313" key="11">
    <source>
        <dbReference type="EMBL" id="NML34278.1"/>
    </source>
</evidence>
<dbReference type="SUPFAM" id="SSF82866">
    <property type="entry name" value="Multidrug efflux transporter AcrB transmembrane domain"/>
    <property type="match status" value="2"/>
</dbReference>
<feature type="compositionally biased region" description="Gly residues" evidence="10">
    <location>
        <begin position="1056"/>
        <end position="1066"/>
    </location>
</feature>
<dbReference type="NCBIfam" id="NF000282">
    <property type="entry name" value="RND_permease_1"/>
    <property type="match status" value="1"/>
</dbReference>
<keyword evidence="5 9" id="KW-0997">Cell inner membrane</keyword>
<evidence type="ECO:0000256" key="8">
    <source>
        <dbReference type="ARBA" id="ARBA00023136"/>
    </source>
</evidence>
<dbReference type="InterPro" id="IPR027463">
    <property type="entry name" value="AcrB_DN_DC_subdom"/>
</dbReference>